<feature type="transmembrane region" description="Helical" evidence="1">
    <location>
        <begin position="92"/>
        <end position="110"/>
    </location>
</feature>
<protein>
    <recommendedName>
        <fullName evidence="4">ABC-2 type transport system permease protein</fullName>
    </recommendedName>
</protein>
<keyword evidence="1" id="KW-1133">Transmembrane helix</keyword>
<organism evidence="2 3">
    <name type="scientific">Gluconacetobacter aggeris</name>
    <dbReference type="NCBI Taxonomy" id="1286186"/>
    <lineage>
        <taxon>Bacteria</taxon>
        <taxon>Pseudomonadati</taxon>
        <taxon>Pseudomonadota</taxon>
        <taxon>Alphaproteobacteria</taxon>
        <taxon>Acetobacterales</taxon>
        <taxon>Acetobacteraceae</taxon>
        <taxon>Gluconacetobacter</taxon>
    </lineage>
</organism>
<evidence type="ECO:0000313" key="2">
    <source>
        <dbReference type="EMBL" id="MBB2169055.1"/>
    </source>
</evidence>
<feature type="transmembrane region" description="Helical" evidence="1">
    <location>
        <begin position="426"/>
        <end position="445"/>
    </location>
</feature>
<evidence type="ECO:0000313" key="3">
    <source>
        <dbReference type="Proteomes" id="UP000559860"/>
    </source>
</evidence>
<keyword evidence="3" id="KW-1185">Reference proteome</keyword>
<feature type="transmembrane region" description="Helical" evidence="1">
    <location>
        <begin position="147"/>
        <end position="165"/>
    </location>
</feature>
<feature type="transmembrane region" description="Helical" evidence="1">
    <location>
        <begin position="339"/>
        <end position="359"/>
    </location>
</feature>
<feature type="transmembrane region" description="Helical" evidence="1">
    <location>
        <begin position="396"/>
        <end position="414"/>
    </location>
</feature>
<dbReference type="EMBL" id="JABEQD010000007">
    <property type="protein sequence ID" value="MBB2169055.1"/>
    <property type="molecule type" value="Genomic_DNA"/>
</dbReference>
<sequence>MTDTLRALRLYASPVFTRENPTLISAAIYLVITFSSLHHPSPGHAASLHDIGMFWWLAQQSLFSSLCCQYWRQVRSPLAPMFPRLIAAEYRAIHILLALGLLLLAVPAIVRGLPLLNVLALESLNLSLSTGSDLVGPKILRPRLRKVRTAIVFGLFVVFMIPTMQDLLMKAPWFVALGVLAVALPAALVELHHSPFAHPGDHGPALPATRPARRPPNPATRTLIHALMWQPPRLRAVPLPNGLASGAPLALLAQSAAILMLVTGFALLINMISTLHAPTWQDARDAATATLGQVTMFGAVALPHWMLSRRDWPFLLSLGPFGARADFAHALYRAHAGRAVLAGTILGLFTALAAILIGTVPVPRAIAAAPALAAVIVGGSYLPSLAMFSPLTNRPGFILLLSMLGSLAGLQIYADILFNKPPVPPLAWAVPVLAAAFALLMARLAPRALARADWPIEPPAL</sequence>
<keyword evidence="1" id="KW-0472">Membrane</keyword>
<dbReference type="RefSeq" id="WP_182986574.1">
    <property type="nucleotide sequence ID" value="NZ_JABEQD010000007.1"/>
</dbReference>
<feature type="transmembrane region" description="Helical" evidence="1">
    <location>
        <begin position="171"/>
        <end position="189"/>
    </location>
</feature>
<comment type="caution">
    <text evidence="2">The sequence shown here is derived from an EMBL/GenBank/DDBJ whole genome shotgun (WGS) entry which is preliminary data.</text>
</comment>
<feature type="transmembrane region" description="Helical" evidence="1">
    <location>
        <begin position="365"/>
        <end position="384"/>
    </location>
</feature>
<evidence type="ECO:0008006" key="4">
    <source>
        <dbReference type="Google" id="ProtNLM"/>
    </source>
</evidence>
<proteinExistence type="predicted"/>
<gene>
    <name evidence="2" type="ORF">HLH36_11905</name>
</gene>
<keyword evidence="1" id="KW-0812">Transmembrane</keyword>
<name>A0A7W4IU13_9PROT</name>
<dbReference type="AlphaFoldDB" id="A0A7W4IU13"/>
<dbReference type="Proteomes" id="UP000559860">
    <property type="component" value="Unassembled WGS sequence"/>
</dbReference>
<accession>A0A7W4IU13</accession>
<feature type="transmembrane region" description="Helical" evidence="1">
    <location>
        <begin position="249"/>
        <end position="269"/>
    </location>
</feature>
<reference evidence="2 3" key="1">
    <citation type="submission" date="2020-04" db="EMBL/GenBank/DDBJ databases">
        <title>Description of novel Gluconacetobacter.</title>
        <authorList>
            <person name="Sombolestani A."/>
        </authorList>
    </citation>
    <scope>NUCLEOTIDE SEQUENCE [LARGE SCALE GENOMIC DNA]</scope>
    <source>
        <strain evidence="2 3">LMG 27801</strain>
    </source>
</reference>
<evidence type="ECO:0000256" key="1">
    <source>
        <dbReference type="SAM" id="Phobius"/>
    </source>
</evidence>